<feature type="transmembrane region" description="Helical" evidence="1">
    <location>
        <begin position="20"/>
        <end position="43"/>
    </location>
</feature>
<protein>
    <submittedName>
        <fullName evidence="2">Uncharacterized protein</fullName>
    </submittedName>
</protein>
<organism evidence="2 3">
    <name type="scientific">Plasmodium yoelii yoelii</name>
    <dbReference type="NCBI Taxonomy" id="73239"/>
    <lineage>
        <taxon>Eukaryota</taxon>
        <taxon>Sar</taxon>
        <taxon>Alveolata</taxon>
        <taxon>Apicomplexa</taxon>
        <taxon>Aconoidasida</taxon>
        <taxon>Haemosporida</taxon>
        <taxon>Plasmodiidae</taxon>
        <taxon>Plasmodium</taxon>
        <taxon>Plasmodium (Vinckeia)</taxon>
    </lineage>
</organism>
<keyword evidence="1" id="KW-0472">Membrane</keyword>
<accession>Q7RI30</accession>
<dbReference type="Proteomes" id="UP000008553">
    <property type="component" value="Unassembled WGS sequence"/>
</dbReference>
<dbReference type="EMBL" id="AABL01001120">
    <property type="protein sequence ID" value="EAA15568.1"/>
    <property type="molecule type" value="Genomic_DNA"/>
</dbReference>
<proteinExistence type="predicted"/>
<keyword evidence="1" id="KW-1133">Transmembrane helix</keyword>
<comment type="caution">
    <text evidence="2">The sequence shown here is derived from an EMBL/GenBank/DDBJ whole genome shotgun (WGS) entry which is preliminary data.</text>
</comment>
<reference evidence="2 3" key="1">
    <citation type="journal article" date="2002" name="Nature">
        <title>Genome sequence and comparative analysis of the model rodent malaria parasite Plasmodium yoelii yoelii.</title>
        <authorList>
            <person name="Carlton J.M."/>
            <person name="Angiuoli S.V."/>
            <person name="Suh B.B."/>
            <person name="Kooij T.W."/>
            <person name="Pertea M."/>
            <person name="Silva J.C."/>
            <person name="Ermolaeva M.D."/>
            <person name="Allen J.E."/>
            <person name="Selengut J.D."/>
            <person name="Koo H.L."/>
            <person name="Peterson J.D."/>
            <person name="Pop M."/>
            <person name="Kosack D.S."/>
            <person name="Shumway M.F."/>
            <person name="Bidwell S.L."/>
            <person name="Shallom S.J."/>
            <person name="van Aken S.E."/>
            <person name="Riedmuller S.B."/>
            <person name="Feldblyum T.V."/>
            <person name="Cho J.K."/>
            <person name="Quackenbush J."/>
            <person name="Sedegah M."/>
            <person name="Shoaibi A."/>
            <person name="Cummings L.M."/>
            <person name="Florens L."/>
            <person name="Yates J.R."/>
            <person name="Raine J.D."/>
            <person name="Sinden R.E."/>
            <person name="Harris M.A."/>
            <person name="Cunningham D.A."/>
            <person name="Preiser P.R."/>
            <person name="Bergman L.W."/>
            <person name="Vaidya A.B."/>
            <person name="van Lin L.H."/>
            <person name="Janse C.J."/>
            <person name="Waters A.P."/>
            <person name="Smith H.O."/>
            <person name="White O.R."/>
            <person name="Salzberg S.L."/>
            <person name="Venter J.C."/>
            <person name="Fraser C.M."/>
            <person name="Hoffman S.L."/>
            <person name="Gardner M.J."/>
            <person name="Carucci D.J."/>
        </authorList>
    </citation>
    <scope>NUCLEOTIDE SEQUENCE [LARGE SCALE GENOMIC DNA]</scope>
    <source>
        <strain evidence="2 3">17XNL</strain>
    </source>
</reference>
<dbReference type="InParanoid" id="Q7RI30"/>
<dbReference type="AlphaFoldDB" id="Q7RI30"/>
<sequence>MFLKVNIFPRLTKKKKKMIAIKRVVQFVLENFQYIYICLHLIYTVTRGEYFHLYSYETNTKYIK</sequence>
<name>Q7RI30_PLAYO</name>
<evidence type="ECO:0000313" key="3">
    <source>
        <dbReference type="Proteomes" id="UP000008553"/>
    </source>
</evidence>
<dbReference type="PaxDb" id="73239-Q7RI30"/>
<keyword evidence="1" id="KW-0812">Transmembrane</keyword>
<keyword evidence="3" id="KW-1185">Reference proteome</keyword>
<evidence type="ECO:0000313" key="2">
    <source>
        <dbReference type="EMBL" id="EAA15568.1"/>
    </source>
</evidence>
<evidence type="ECO:0000256" key="1">
    <source>
        <dbReference type="SAM" id="Phobius"/>
    </source>
</evidence>
<gene>
    <name evidence="2" type="ORF">PY03800</name>
</gene>